<feature type="compositionally biased region" description="Basic and acidic residues" evidence="2">
    <location>
        <begin position="438"/>
        <end position="449"/>
    </location>
</feature>
<evidence type="ECO:0000256" key="2">
    <source>
        <dbReference type="SAM" id="MobiDB-lite"/>
    </source>
</evidence>
<keyword evidence="4" id="KW-1185">Reference proteome</keyword>
<evidence type="ECO:0000313" key="4">
    <source>
        <dbReference type="Proteomes" id="UP000716291"/>
    </source>
</evidence>
<keyword evidence="1" id="KW-0175">Coiled coil</keyword>
<dbReference type="OrthoDB" id="2130597at2759"/>
<reference evidence="3" key="1">
    <citation type="journal article" date="2020" name="Microb. Genom.">
        <title>Genetic diversity of clinical and environmental Mucorales isolates obtained from an investigation of mucormycosis cases among solid organ transplant recipients.</title>
        <authorList>
            <person name="Nguyen M.H."/>
            <person name="Kaul D."/>
            <person name="Muto C."/>
            <person name="Cheng S.J."/>
            <person name="Richter R.A."/>
            <person name="Bruno V.M."/>
            <person name="Liu G."/>
            <person name="Beyhan S."/>
            <person name="Sundermann A.J."/>
            <person name="Mounaud S."/>
            <person name="Pasculle A.W."/>
            <person name="Nierman W.C."/>
            <person name="Driscoll E."/>
            <person name="Cumbie R."/>
            <person name="Clancy C.J."/>
            <person name="Dupont C.L."/>
        </authorList>
    </citation>
    <scope>NUCLEOTIDE SEQUENCE</scope>
    <source>
        <strain evidence="3">GL11</strain>
    </source>
</reference>
<dbReference type="EMBL" id="JAANQT010000575">
    <property type="protein sequence ID" value="KAG1309894.1"/>
    <property type="molecule type" value="Genomic_DNA"/>
</dbReference>
<feature type="compositionally biased region" description="Basic and acidic residues" evidence="2">
    <location>
        <begin position="104"/>
        <end position="114"/>
    </location>
</feature>
<feature type="compositionally biased region" description="Basic residues" evidence="2">
    <location>
        <begin position="115"/>
        <end position="136"/>
    </location>
</feature>
<proteinExistence type="predicted"/>
<feature type="compositionally biased region" description="Acidic residues" evidence="2">
    <location>
        <begin position="405"/>
        <end position="437"/>
    </location>
</feature>
<name>A0A9P7BT85_RHIOR</name>
<feature type="region of interest" description="Disordered" evidence="2">
    <location>
        <begin position="393"/>
        <end position="449"/>
    </location>
</feature>
<organism evidence="3 4">
    <name type="scientific">Rhizopus oryzae</name>
    <name type="common">Mucormycosis agent</name>
    <name type="synonym">Rhizopus arrhizus var. delemar</name>
    <dbReference type="NCBI Taxonomy" id="64495"/>
    <lineage>
        <taxon>Eukaryota</taxon>
        <taxon>Fungi</taxon>
        <taxon>Fungi incertae sedis</taxon>
        <taxon>Mucoromycota</taxon>
        <taxon>Mucoromycotina</taxon>
        <taxon>Mucoromycetes</taxon>
        <taxon>Mucorales</taxon>
        <taxon>Mucorineae</taxon>
        <taxon>Rhizopodaceae</taxon>
        <taxon>Rhizopus</taxon>
    </lineage>
</organism>
<comment type="caution">
    <text evidence="3">The sequence shown here is derived from an EMBL/GenBank/DDBJ whole genome shotgun (WGS) entry which is preliminary data.</text>
</comment>
<feature type="region of interest" description="Disordered" evidence="2">
    <location>
        <begin position="63"/>
        <end position="194"/>
    </location>
</feature>
<feature type="compositionally biased region" description="Basic and acidic residues" evidence="2">
    <location>
        <begin position="225"/>
        <end position="238"/>
    </location>
</feature>
<protein>
    <submittedName>
        <fullName evidence="3">Uncharacterized protein</fullName>
    </submittedName>
</protein>
<dbReference type="AlphaFoldDB" id="A0A9P7BT85"/>
<feature type="coiled-coil region" evidence="1">
    <location>
        <begin position="266"/>
        <end position="300"/>
    </location>
</feature>
<feature type="compositionally biased region" description="Basic residues" evidence="2">
    <location>
        <begin position="178"/>
        <end position="191"/>
    </location>
</feature>
<feature type="region of interest" description="Disordered" evidence="2">
    <location>
        <begin position="208"/>
        <end position="238"/>
    </location>
</feature>
<feature type="compositionally biased region" description="Basic and acidic residues" evidence="2">
    <location>
        <begin position="137"/>
        <end position="177"/>
    </location>
</feature>
<evidence type="ECO:0000313" key="3">
    <source>
        <dbReference type="EMBL" id="KAG1309894.1"/>
    </source>
</evidence>
<gene>
    <name evidence="3" type="ORF">G6F64_004969</name>
</gene>
<dbReference type="Proteomes" id="UP000716291">
    <property type="component" value="Unassembled WGS sequence"/>
</dbReference>
<evidence type="ECO:0000256" key="1">
    <source>
        <dbReference type="SAM" id="Coils"/>
    </source>
</evidence>
<accession>A0A9P7BT85</accession>
<sequence>MSMNERAKAIEDSILSYHGISDSEDDFSSTFGNDNDTLDNYNVSDKLKNLLRLGNFQLDDNLAGLDDESEDDSVLNPIREAEKRIPIEAGSGENKYMNFPLKPPAEEDKTAEKKKQTKKPKVNKMKRREKEKRKKSKADPEIDDILEHSPRQRRDIHEFLERLRQEDSDNEEGDRQIKKPKRNRVGRRTRKKTFEDISSLVDENGERLVRTTELLDTSSDDSEDDRPMTKKEELEMYRERERMLRATEVKIKPTIKVKTFEDFIKRREQREQEEKAKREKEKALKQLQQVQEESSDSDLEIIYDKKLYPTSPERSRNTKLAASPIRNGDTSRRNFNAVLLKRIYEQTHEHRKNIEEAAKARGNYISAADRAKRLIEQEKKAQLINQQIEQHFNRKPKSLFSSTDNDIDMLENEDEGEEQEEEEEEEEEEEKEEEKETMEEVEKTDNNEN</sequence>